<name>A0A077WXY9_9FUNG</name>
<feature type="domain" description="Major facilitator superfamily (MFS) profile" evidence="8">
    <location>
        <begin position="62"/>
        <end position="468"/>
    </location>
</feature>
<gene>
    <name evidence="9" type="ORF">LRAMOSA03940</name>
</gene>
<feature type="transmembrane region" description="Helical" evidence="7">
    <location>
        <begin position="446"/>
        <end position="465"/>
    </location>
</feature>
<evidence type="ECO:0000256" key="5">
    <source>
        <dbReference type="ARBA" id="ARBA00023136"/>
    </source>
</evidence>
<dbReference type="PANTHER" id="PTHR43791">
    <property type="entry name" value="PERMEASE-RELATED"/>
    <property type="match status" value="1"/>
</dbReference>
<feature type="region of interest" description="Disordered" evidence="6">
    <location>
        <begin position="476"/>
        <end position="507"/>
    </location>
</feature>
<feature type="transmembrane region" description="Helical" evidence="7">
    <location>
        <begin position="154"/>
        <end position="175"/>
    </location>
</feature>
<dbReference type="InterPro" id="IPR036259">
    <property type="entry name" value="MFS_trans_sf"/>
</dbReference>
<evidence type="ECO:0000256" key="3">
    <source>
        <dbReference type="ARBA" id="ARBA00022692"/>
    </source>
</evidence>
<protein>
    <recommendedName>
        <fullName evidence="8">Major facilitator superfamily (MFS) profile domain-containing protein</fullName>
    </recommendedName>
</protein>
<feature type="transmembrane region" description="Helical" evidence="7">
    <location>
        <begin position="327"/>
        <end position="347"/>
    </location>
</feature>
<organism evidence="9">
    <name type="scientific">Lichtheimia ramosa</name>
    <dbReference type="NCBI Taxonomy" id="688394"/>
    <lineage>
        <taxon>Eukaryota</taxon>
        <taxon>Fungi</taxon>
        <taxon>Fungi incertae sedis</taxon>
        <taxon>Mucoromycota</taxon>
        <taxon>Mucoromycotina</taxon>
        <taxon>Mucoromycetes</taxon>
        <taxon>Mucorales</taxon>
        <taxon>Lichtheimiaceae</taxon>
        <taxon>Lichtheimia</taxon>
    </lineage>
</organism>
<feature type="transmembrane region" description="Helical" evidence="7">
    <location>
        <begin position="381"/>
        <end position="401"/>
    </location>
</feature>
<keyword evidence="3 7" id="KW-0812">Transmembrane</keyword>
<dbReference type="EMBL" id="LK023346">
    <property type="protein sequence ID" value="CDS11677.1"/>
    <property type="molecule type" value="Genomic_DNA"/>
</dbReference>
<dbReference type="InterPro" id="IPR011701">
    <property type="entry name" value="MFS"/>
</dbReference>
<feature type="transmembrane region" description="Helical" evidence="7">
    <location>
        <begin position="291"/>
        <end position="315"/>
    </location>
</feature>
<comment type="subcellular location">
    <subcellularLocation>
        <location evidence="1">Membrane</location>
        <topology evidence="1">Multi-pass membrane protein</topology>
    </subcellularLocation>
</comment>
<reference evidence="9" key="1">
    <citation type="journal article" date="2014" name="Genome Announc.">
        <title>De novo whole-genome sequence and genome annotation of Lichtheimia ramosa.</title>
        <authorList>
            <person name="Linde J."/>
            <person name="Schwartze V."/>
            <person name="Binder U."/>
            <person name="Lass-Florl C."/>
            <person name="Voigt K."/>
            <person name="Horn F."/>
        </authorList>
    </citation>
    <scope>NUCLEOTIDE SEQUENCE</scope>
    <source>
        <strain evidence="9">JMRC FSU:6197</strain>
    </source>
</reference>
<evidence type="ECO:0000313" key="9">
    <source>
        <dbReference type="EMBL" id="CDS11677.1"/>
    </source>
</evidence>
<dbReference type="GO" id="GO:0016020">
    <property type="term" value="C:membrane"/>
    <property type="evidence" value="ECO:0007669"/>
    <property type="project" value="UniProtKB-SubCell"/>
</dbReference>
<dbReference type="GO" id="GO:0022857">
    <property type="term" value="F:transmembrane transporter activity"/>
    <property type="evidence" value="ECO:0007669"/>
    <property type="project" value="InterPro"/>
</dbReference>
<dbReference type="InterPro" id="IPR020846">
    <property type="entry name" value="MFS_dom"/>
</dbReference>
<feature type="transmembrane region" description="Helical" evidence="7">
    <location>
        <begin position="58"/>
        <end position="75"/>
    </location>
</feature>
<evidence type="ECO:0000256" key="6">
    <source>
        <dbReference type="SAM" id="MobiDB-lite"/>
    </source>
</evidence>
<dbReference type="PROSITE" id="PS50850">
    <property type="entry name" value="MFS"/>
    <property type="match status" value="1"/>
</dbReference>
<dbReference type="SUPFAM" id="SSF103473">
    <property type="entry name" value="MFS general substrate transporter"/>
    <property type="match status" value="1"/>
</dbReference>
<keyword evidence="5 7" id="KW-0472">Membrane</keyword>
<evidence type="ECO:0000256" key="4">
    <source>
        <dbReference type="ARBA" id="ARBA00022989"/>
    </source>
</evidence>
<feature type="compositionally biased region" description="Basic and acidic residues" evidence="6">
    <location>
        <begin position="489"/>
        <end position="501"/>
    </location>
</feature>
<keyword evidence="2" id="KW-0813">Transport</keyword>
<evidence type="ECO:0000256" key="1">
    <source>
        <dbReference type="ARBA" id="ARBA00004141"/>
    </source>
</evidence>
<feature type="transmembrane region" description="Helical" evidence="7">
    <location>
        <begin position="413"/>
        <end position="434"/>
    </location>
</feature>
<keyword evidence="4 7" id="KW-1133">Transmembrane helix</keyword>
<dbReference type="OrthoDB" id="6730379at2759"/>
<feature type="transmembrane region" description="Helical" evidence="7">
    <location>
        <begin position="99"/>
        <end position="117"/>
    </location>
</feature>
<feature type="transmembrane region" description="Helical" evidence="7">
    <location>
        <begin position="129"/>
        <end position="148"/>
    </location>
</feature>
<feature type="transmembrane region" description="Helical" evidence="7">
    <location>
        <begin position="220"/>
        <end position="243"/>
    </location>
</feature>
<feature type="transmembrane region" description="Helical" evidence="7">
    <location>
        <begin position="187"/>
        <end position="208"/>
    </location>
</feature>
<feature type="transmembrane region" description="Helical" evidence="7">
    <location>
        <begin position="354"/>
        <end position="375"/>
    </location>
</feature>
<accession>A0A077WXY9</accession>
<dbReference type="Pfam" id="PF07690">
    <property type="entry name" value="MFS_1"/>
    <property type="match status" value="1"/>
</dbReference>
<dbReference type="AlphaFoldDB" id="A0A077WXY9"/>
<evidence type="ECO:0000259" key="8">
    <source>
        <dbReference type="PROSITE" id="PS50850"/>
    </source>
</evidence>
<dbReference type="Gene3D" id="1.20.1250.20">
    <property type="entry name" value="MFS general substrate transporter like domains"/>
    <property type="match status" value="2"/>
</dbReference>
<proteinExistence type="predicted"/>
<sequence length="507" mass="56984">MTETSIIQEKKQEGVEIYEVSTSNRGDISFDSSMEQGHTVKERAPEISPEEKKLVKKINLAFVPLVCAILFVQFVDKTTLSYAAIYGIYEDTGISQTEFSWLGSLFYLGYLAVQVPNQYLMQRLPLSKYLGSILVIWGVCLLCMAFTHRFADLGALRFLLGFWEGTTYACIFLLISTLYRRREQVTWFGTMFICNATSIALGAIISYGIGYMDGLAGMKPWKWCMIIWGAVTILLGIVFFLFLPDSPYSRWFRIKPEEEIIIEERSKDNAVVRNKAVKLSHIKEALTEPRFYCYFIMSLLINLQNGAITLFAAQITVSMGFDRLTSVLLNIPNGATVILCLGLCMYLSKRLDEVNYIGTLAGLITMVGAILLVSLPQGPAQLIGLYLCGATSPPYVMLQTSISSNISGYTKKIFYTAGNIVGYSVGNFAGSLIMVEKYAPRYVPSMIVYAISDLLVALLFVYLRISFARENKRRQALKDEGKIPPPPPNREELDLTDKEDLNFVYRP</sequence>
<evidence type="ECO:0000256" key="7">
    <source>
        <dbReference type="SAM" id="Phobius"/>
    </source>
</evidence>
<evidence type="ECO:0000256" key="2">
    <source>
        <dbReference type="ARBA" id="ARBA00022448"/>
    </source>
</evidence>
<dbReference type="PANTHER" id="PTHR43791:SF97">
    <property type="entry name" value="ALLANTOATE TRANSPORTER, PUTATIVE (AFU_ORTHOLOGUE AFUA_1G14700)-RELATED"/>
    <property type="match status" value="1"/>
</dbReference>